<sequence>MAAAKAGWWRRRGCARERASTTRPRASPTASAATSASSRAAAGPPAIATGGSAPARRRAKLADRPPRLRPSSPGGRHGGRIFLPTRTLRWYLDHLVVCFACSHAQCLNALYVPVQNYSV</sequence>
<organism evidence="2">
    <name type="scientific">Arundo donax</name>
    <name type="common">Giant reed</name>
    <name type="synonym">Donax arundinaceus</name>
    <dbReference type="NCBI Taxonomy" id="35708"/>
    <lineage>
        <taxon>Eukaryota</taxon>
        <taxon>Viridiplantae</taxon>
        <taxon>Streptophyta</taxon>
        <taxon>Embryophyta</taxon>
        <taxon>Tracheophyta</taxon>
        <taxon>Spermatophyta</taxon>
        <taxon>Magnoliopsida</taxon>
        <taxon>Liliopsida</taxon>
        <taxon>Poales</taxon>
        <taxon>Poaceae</taxon>
        <taxon>PACMAD clade</taxon>
        <taxon>Arundinoideae</taxon>
        <taxon>Arundineae</taxon>
        <taxon>Arundo</taxon>
    </lineage>
</organism>
<accession>A0A0A9BXW0</accession>
<protein>
    <submittedName>
        <fullName evidence="2">Uncharacterized protein</fullName>
    </submittedName>
</protein>
<proteinExistence type="predicted"/>
<name>A0A0A9BXW0_ARUDO</name>
<reference evidence="2" key="1">
    <citation type="submission" date="2014-09" db="EMBL/GenBank/DDBJ databases">
        <authorList>
            <person name="Magalhaes I.L.F."/>
            <person name="Oliveira U."/>
            <person name="Santos F.R."/>
            <person name="Vidigal T.H.D.A."/>
            <person name="Brescovit A.D."/>
            <person name="Santos A.J."/>
        </authorList>
    </citation>
    <scope>NUCLEOTIDE SEQUENCE</scope>
    <source>
        <tissue evidence="2">Shoot tissue taken approximately 20 cm above the soil surface</tissue>
    </source>
</reference>
<evidence type="ECO:0000313" key="2">
    <source>
        <dbReference type="EMBL" id="JAD68101.1"/>
    </source>
</evidence>
<reference evidence="2" key="2">
    <citation type="journal article" date="2015" name="Data Brief">
        <title>Shoot transcriptome of the giant reed, Arundo donax.</title>
        <authorList>
            <person name="Barrero R.A."/>
            <person name="Guerrero F.D."/>
            <person name="Moolhuijzen P."/>
            <person name="Goolsby J.A."/>
            <person name="Tidwell J."/>
            <person name="Bellgard S.E."/>
            <person name="Bellgard M.I."/>
        </authorList>
    </citation>
    <scope>NUCLEOTIDE SEQUENCE</scope>
    <source>
        <tissue evidence="2">Shoot tissue taken approximately 20 cm above the soil surface</tissue>
    </source>
</reference>
<dbReference type="AlphaFoldDB" id="A0A0A9BXW0"/>
<feature type="compositionally biased region" description="Low complexity" evidence="1">
    <location>
        <begin position="21"/>
        <end position="54"/>
    </location>
</feature>
<dbReference type="EMBL" id="GBRH01229794">
    <property type="protein sequence ID" value="JAD68101.1"/>
    <property type="molecule type" value="Transcribed_RNA"/>
</dbReference>
<feature type="region of interest" description="Disordered" evidence="1">
    <location>
        <begin position="1"/>
        <end position="79"/>
    </location>
</feature>
<evidence type="ECO:0000256" key="1">
    <source>
        <dbReference type="SAM" id="MobiDB-lite"/>
    </source>
</evidence>